<evidence type="ECO:0000256" key="1">
    <source>
        <dbReference type="SAM" id="MobiDB-lite"/>
    </source>
</evidence>
<dbReference type="Proteomes" id="UP000266673">
    <property type="component" value="Unassembled WGS sequence"/>
</dbReference>
<accession>A0A397VLL8</accession>
<evidence type="ECO:0000313" key="2">
    <source>
        <dbReference type="EMBL" id="RIB23370.1"/>
    </source>
</evidence>
<comment type="caution">
    <text evidence="2">The sequence shown here is derived from an EMBL/GenBank/DDBJ whole genome shotgun (WGS) entry which is preliminary data.</text>
</comment>
<sequence>MARQNPKKITTKHQQITTKSTIKLRPQNTTKLQCKVLPNDDQKAPPNDNKRRTTKNNESNTKEQQMHCKNDNKRIIKHYTRTIKHGHMTDTG</sequence>
<feature type="region of interest" description="Disordered" evidence="1">
    <location>
        <begin position="27"/>
        <end position="73"/>
    </location>
</feature>
<reference evidence="2 3" key="1">
    <citation type="submission" date="2018-06" db="EMBL/GenBank/DDBJ databases">
        <title>Comparative genomics reveals the genomic features of Rhizophagus irregularis, R. cerebriforme, R. diaphanum and Gigaspora rosea, and their symbiotic lifestyle signature.</title>
        <authorList>
            <person name="Morin E."/>
            <person name="San Clemente H."/>
            <person name="Chen E.C.H."/>
            <person name="De La Providencia I."/>
            <person name="Hainaut M."/>
            <person name="Kuo A."/>
            <person name="Kohler A."/>
            <person name="Murat C."/>
            <person name="Tang N."/>
            <person name="Roy S."/>
            <person name="Loubradou J."/>
            <person name="Henrissat B."/>
            <person name="Grigoriev I.V."/>
            <person name="Corradi N."/>
            <person name="Roux C."/>
            <person name="Martin F.M."/>
        </authorList>
    </citation>
    <scope>NUCLEOTIDE SEQUENCE [LARGE SCALE GENOMIC DNA]</scope>
    <source>
        <strain evidence="2 3">DAOM 194757</strain>
    </source>
</reference>
<organism evidence="2 3">
    <name type="scientific">Gigaspora rosea</name>
    <dbReference type="NCBI Taxonomy" id="44941"/>
    <lineage>
        <taxon>Eukaryota</taxon>
        <taxon>Fungi</taxon>
        <taxon>Fungi incertae sedis</taxon>
        <taxon>Mucoromycota</taxon>
        <taxon>Glomeromycotina</taxon>
        <taxon>Glomeromycetes</taxon>
        <taxon>Diversisporales</taxon>
        <taxon>Gigasporaceae</taxon>
        <taxon>Gigaspora</taxon>
    </lineage>
</organism>
<name>A0A397VLL8_9GLOM</name>
<keyword evidence="3" id="KW-1185">Reference proteome</keyword>
<gene>
    <name evidence="2" type="ORF">C2G38_2171496</name>
</gene>
<proteinExistence type="predicted"/>
<dbReference type="EMBL" id="QKWP01000265">
    <property type="protein sequence ID" value="RIB23370.1"/>
    <property type="molecule type" value="Genomic_DNA"/>
</dbReference>
<feature type="compositionally biased region" description="Basic and acidic residues" evidence="1">
    <location>
        <begin position="60"/>
        <end position="73"/>
    </location>
</feature>
<protein>
    <submittedName>
        <fullName evidence="2">Uncharacterized protein</fullName>
    </submittedName>
</protein>
<feature type="compositionally biased region" description="Basic and acidic residues" evidence="1">
    <location>
        <begin position="38"/>
        <end position="51"/>
    </location>
</feature>
<evidence type="ECO:0000313" key="3">
    <source>
        <dbReference type="Proteomes" id="UP000266673"/>
    </source>
</evidence>
<dbReference type="AlphaFoldDB" id="A0A397VLL8"/>